<proteinExistence type="predicted"/>
<name>A0A1I4PZM8_ECTMO</name>
<dbReference type="SUPFAM" id="SSF55021">
    <property type="entry name" value="ACT-like"/>
    <property type="match status" value="2"/>
</dbReference>
<dbReference type="AlphaFoldDB" id="A0A1I4PZM8"/>
<dbReference type="EMBL" id="FOUO01000003">
    <property type="protein sequence ID" value="SFM33308.1"/>
    <property type="molecule type" value="Genomic_DNA"/>
</dbReference>
<keyword evidence="3" id="KW-1185">Reference proteome</keyword>
<dbReference type="CDD" id="cd04882">
    <property type="entry name" value="ACT_Bt0572_2"/>
    <property type="match status" value="1"/>
</dbReference>
<dbReference type="Proteomes" id="UP000199556">
    <property type="component" value="Unassembled WGS sequence"/>
</dbReference>
<dbReference type="InterPro" id="IPR045739">
    <property type="entry name" value="ACT_dom_pair"/>
</dbReference>
<organism evidence="2 3">
    <name type="scientific">Ectothiorhodospira mobilis</name>
    <dbReference type="NCBI Taxonomy" id="195064"/>
    <lineage>
        <taxon>Bacteria</taxon>
        <taxon>Pseudomonadati</taxon>
        <taxon>Pseudomonadota</taxon>
        <taxon>Gammaproteobacteria</taxon>
        <taxon>Chromatiales</taxon>
        <taxon>Ectothiorhodospiraceae</taxon>
        <taxon>Ectothiorhodospira</taxon>
    </lineage>
</organism>
<dbReference type="PANTHER" id="PTHR40099:SF1">
    <property type="entry name" value="ACETOLACTATE SYNTHASE, SMALL SUBUNIT"/>
    <property type="match status" value="1"/>
</dbReference>
<protein>
    <submittedName>
        <fullName evidence="2">Uncharacterized conserved protein, contains tandem ACT domains</fullName>
    </submittedName>
</protein>
<dbReference type="RefSeq" id="WP_090483730.1">
    <property type="nucleotide sequence ID" value="NZ_FOUO01000003.1"/>
</dbReference>
<dbReference type="STRING" id="195064.SAMN05421721_10324"/>
<evidence type="ECO:0000313" key="2">
    <source>
        <dbReference type="EMBL" id="SFM33308.1"/>
    </source>
</evidence>
<reference evidence="2 3" key="1">
    <citation type="submission" date="2016-10" db="EMBL/GenBank/DDBJ databases">
        <authorList>
            <person name="de Groot N.N."/>
        </authorList>
    </citation>
    <scope>NUCLEOTIDE SEQUENCE [LARGE SCALE GENOMIC DNA]</scope>
    <source>
        <strain evidence="2 3">DSM 4180</strain>
    </source>
</reference>
<dbReference type="Pfam" id="PF19571">
    <property type="entry name" value="ACT_8"/>
    <property type="match status" value="1"/>
</dbReference>
<dbReference type="Gene3D" id="3.30.2130.10">
    <property type="entry name" value="VC0802-like"/>
    <property type="match status" value="1"/>
</dbReference>
<evidence type="ECO:0000259" key="1">
    <source>
        <dbReference type="Pfam" id="PF19571"/>
    </source>
</evidence>
<accession>A0A1I4PZM8</accession>
<dbReference type="OrthoDB" id="9790662at2"/>
<evidence type="ECO:0000313" key="3">
    <source>
        <dbReference type="Proteomes" id="UP000199556"/>
    </source>
</evidence>
<dbReference type="PANTHER" id="PTHR40099">
    <property type="entry name" value="ACETOLACTATE SYNTHASE, SMALL SUBUNIT"/>
    <property type="match status" value="1"/>
</dbReference>
<dbReference type="InterPro" id="IPR045865">
    <property type="entry name" value="ACT-like_dom_sf"/>
</dbReference>
<gene>
    <name evidence="2" type="ORF">SAMN05421721_10324</name>
</gene>
<feature type="domain" description="ACT" evidence="1">
    <location>
        <begin position="1"/>
        <end position="125"/>
    </location>
</feature>
<sequence length="145" mass="15999">MKLQQISVFLENRSGHLAEPLDLLAREGINILGLSLADTAEFGILRLILRDWGRAESLLREAGWVVKLTEVVPVDVEDHPGGLAAVLRSAGEADLKIEYMYAFSLRRPGRAALIFRFAEPDRAVAHLTRAGFRVLEAEPLLAAVE</sequence>